<dbReference type="RefSeq" id="WP_187745625.1">
    <property type="nucleotide sequence ID" value="NZ_CP060828.1"/>
</dbReference>
<dbReference type="InterPro" id="IPR038282">
    <property type="entry name" value="DUF2267_sf"/>
</dbReference>
<dbReference type="Proteomes" id="UP000516052">
    <property type="component" value="Chromosome"/>
</dbReference>
<dbReference type="AlphaFoldDB" id="A0A7H0I720"/>
<dbReference type="KEGG" id="sroi:IAG44_03260"/>
<sequence length="146" mass="15600">MTVTTVPPTPARENDWSDLVERVRRNGHYATPAEAERITRTVLAALGTQVVADERVALARALPGEAARIIAAQIPARRPLTGPEFVASVATRSENAAALATVRWDVSSVLSTLPEVAGDDLVDRVLAQLPPGYALLFGRAELIPAR</sequence>
<reference evidence="1 2" key="1">
    <citation type="submission" date="2020-08" db="EMBL/GenBank/DDBJ databases">
        <title>A novel species.</title>
        <authorList>
            <person name="Gao J."/>
        </authorList>
    </citation>
    <scope>NUCLEOTIDE SEQUENCE [LARGE SCALE GENOMIC DNA]</scope>
    <source>
        <strain evidence="1 2">CRXT-G-22</strain>
    </source>
</reference>
<evidence type="ECO:0000313" key="1">
    <source>
        <dbReference type="EMBL" id="QNP68586.1"/>
    </source>
</evidence>
<name>A0A7H0I720_9ACTN</name>
<dbReference type="InterPro" id="IPR018727">
    <property type="entry name" value="DUF2267"/>
</dbReference>
<evidence type="ECO:0000313" key="2">
    <source>
        <dbReference type="Proteomes" id="UP000516052"/>
    </source>
</evidence>
<dbReference type="Gene3D" id="1.10.490.110">
    <property type="entry name" value="Uncharacterized conserved protein DUF2267"/>
    <property type="match status" value="1"/>
</dbReference>
<dbReference type="Pfam" id="PF10025">
    <property type="entry name" value="DUF2267"/>
    <property type="match status" value="1"/>
</dbReference>
<proteinExistence type="predicted"/>
<protein>
    <submittedName>
        <fullName evidence="1">DUF2267 domain-containing protein</fullName>
    </submittedName>
</protein>
<dbReference type="EMBL" id="CP060828">
    <property type="protein sequence ID" value="QNP68586.1"/>
    <property type="molecule type" value="Genomic_DNA"/>
</dbReference>
<keyword evidence="2" id="KW-1185">Reference proteome</keyword>
<organism evidence="1 2">
    <name type="scientific">Streptomyces roseirectus</name>
    <dbReference type="NCBI Taxonomy" id="2768066"/>
    <lineage>
        <taxon>Bacteria</taxon>
        <taxon>Bacillati</taxon>
        <taxon>Actinomycetota</taxon>
        <taxon>Actinomycetes</taxon>
        <taxon>Kitasatosporales</taxon>
        <taxon>Streptomycetaceae</taxon>
        <taxon>Streptomyces</taxon>
    </lineage>
</organism>
<accession>A0A7H0I720</accession>
<gene>
    <name evidence="1" type="ORF">IAG44_03260</name>
</gene>